<proteinExistence type="predicted"/>
<evidence type="ECO:0000313" key="2">
    <source>
        <dbReference type="Proteomes" id="UP000183613"/>
    </source>
</evidence>
<dbReference type="AlphaFoldDB" id="A0A0J6GFI1"/>
<dbReference type="InterPro" id="IPR027417">
    <property type="entry name" value="P-loop_NTPase"/>
</dbReference>
<dbReference type="Gene3D" id="3.40.50.300">
    <property type="entry name" value="P-loop containing nucleotide triphosphate hydrolases"/>
    <property type="match status" value="1"/>
</dbReference>
<dbReference type="InterPro" id="IPR048444">
    <property type="entry name" value="DNMK"/>
</dbReference>
<sequence length="187" mass="20723">MKKLLIGLAGLARTGKTTAAKHLVCTHNLQTYAFADPLREGLTTILNLSPRDFDDEHKEQPIAWLGRSARELMQSMGTEWGRNQVHPELWLLLAEQNLGFLEQTNTAASGFVISDLRFENEAAFVREKGGLVIHLLRESAPDVNPHISETGIAIHDNDFVVHNDETIEQMTGQLDEIFNALGARAAA</sequence>
<dbReference type="OrthoDB" id="5401711at2"/>
<dbReference type="EMBL" id="FNUD01000002">
    <property type="protein sequence ID" value="SEE93038.1"/>
    <property type="molecule type" value="Genomic_DNA"/>
</dbReference>
<accession>A0A0J6GFI1</accession>
<dbReference type="Pfam" id="PF21448">
    <property type="entry name" value="DNMK"/>
    <property type="match status" value="1"/>
</dbReference>
<name>A0A0J6GFI1_PSEDM</name>
<dbReference type="Proteomes" id="UP000183613">
    <property type="component" value="Unassembled WGS sequence"/>
</dbReference>
<gene>
    <name evidence="1" type="ORF">SAMN04489800_2899</name>
</gene>
<reference evidence="1" key="1">
    <citation type="submission" date="2016-10" db="EMBL/GenBank/DDBJ databases">
        <authorList>
            <person name="Varghese N."/>
            <person name="Submissions S."/>
        </authorList>
    </citation>
    <scope>NUCLEOTIDE SEQUENCE [LARGE SCALE GENOMIC DNA]</scope>
    <source>
        <strain evidence="1">LMG 25555</strain>
    </source>
</reference>
<comment type="caution">
    <text evidence="1">The sequence shown here is derived from an EMBL/GenBank/DDBJ whole genome shotgun (WGS) entry which is preliminary data.</text>
</comment>
<evidence type="ECO:0000313" key="1">
    <source>
        <dbReference type="EMBL" id="SEE93038.1"/>
    </source>
</evidence>
<protein>
    <recommendedName>
        <fullName evidence="3">Deoxynucleotide monophosphate kinase</fullName>
    </recommendedName>
</protein>
<keyword evidence="2" id="KW-1185">Reference proteome</keyword>
<dbReference type="PATRIC" id="fig|882211.3.peg.171"/>
<evidence type="ECO:0008006" key="3">
    <source>
        <dbReference type="Google" id="ProtNLM"/>
    </source>
</evidence>
<organism evidence="1 2">
    <name type="scientific">Pseudomonas deceptionensis</name>
    <dbReference type="NCBI Taxonomy" id="882211"/>
    <lineage>
        <taxon>Bacteria</taxon>
        <taxon>Pseudomonadati</taxon>
        <taxon>Pseudomonadota</taxon>
        <taxon>Gammaproteobacteria</taxon>
        <taxon>Pseudomonadales</taxon>
        <taxon>Pseudomonadaceae</taxon>
        <taxon>Pseudomonas</taxon>
    </lineage>
</organism>
<dbReference type="SUPFAM" id="SSF52540">
    <property type="entry name" value="P-loop containing nucleoside triphosphate hydrolases"/>
    <property type="match status" value="1"/>
</dbReference>
<dbReference type="RefSeq" id="WP_048358140.1">
    <property type="nucleotide sequence ID" value="NZ_FNUD01000002.1"/>
</dbReference>